<organism evidence="2 3">
    <name type="scientific">Massilia phyllostachyos</name>
    <dbReference type="NCBI Taxonomy" id="2898585"/>
    <lineage>
        <taxon>Bacteria</taxon>
        <taxon>Pseudomonadati</taxon>
        <taxon>Pseudomonadota</taxon>
        <taxon>Betaproteobacteria</taxon>
        <taxon>Burkholderiales</taxon>
        <taxon>Oxalobacteraceae</taxon>
        <taxon>Telluria group</taxon>
        <taxon>Massilia</taxon>
    </lineage>
</organism>
<protein>
    <recommendedName>
        <fullName evidence="1">Sacsin/Nov domain-containing protein</fullName>
    </recommendedName>
</protein>
<dbReference type="InterPro" id="IPR036890">
    <property type="entry name" value="HATPase_C_sf"/>
</dbReference>
<dbReference type="PANTHER" id="PTHR32387:SF0">
    <property type="entry name" value="PROTEIN NO VEIN"/>
    <property type="match status" value="1"/>
</dbReference>
<feature type="domain" description="Sacsin/Nov" evidence="1">
    <location>
        <begin position="72"/>
        <end position="121"/>
    </location>
</feature>
<evidence type="ECO:0000259" key="1">
    <source>
        <dbReference type="Pfam" id="PF25794"/>
    </source>
</evidence>
<dbReference type="SUPFAM" id="SSF55874">
    <property type="entry name" value="ATPase domain of HSP90 chaperone/DNA topoisomerase II/histidine kinase"/>
    <property type="match status" value="1"/>
</dbReference>
<dbReference type="Proteomes" id="UP001179361">
    <property type="component" value="Unassembled WGS sequence"/>
</dbReference>
<dbReference type="InterPro" id="IPR052957">
    <property type="entry name" value="Auxin_embryo_med"/>
</dbReference>
<gene>
    <name evidence="2" type="ORF">LQ564_00090</name>
</gene>
<name>A0ABS8PYY4_9BURK</name>
<dbReference type="RefSeq" id="WP_231056058.1">
    <property type="nucleotide sequence ID" value="NZ_JAJNOC010000001.1"/>
</dbReference>
<reference evidence="2" key="1">
    <citation type="submission" date="2021-11" db="EMBL/GenBank/DDBJ databases">
        <title>The complete genome of Massilia sp sp. G4R7.</title>
        <authorList>
            <person name="Liu L."/>
            <person name="Yue J."/>
            <person name="Yuan J."/>
            <person name="Yang F."/>
            <person name="Li L."/>
        </authorList>
    </citation>
    <scope>NUCLEOTIDE SEQUENCE</scope>
    <source>
        <strain evidence="2">G4R7</strain>
    </source>
</reference>
<dbReference type="NCBIfam" id="NF047352">
    <property type="entry name" value="P_loop_sacsin"/>
    <property type="match status" value="1"/>
</dbReference>
<dbReference type="EMBL" id="JAJNOC010000001">
    <property type="protein sequence ID" value="MCD2514708.1"/>
    <property type="molecule type" value="Genomic_DNA"/>
</dbReference>
<accession>A0ABS8PYY4</accession>
<dbReference type="PANTHER" id="PTHR32387">
    <property type="entry name" value="WU:FJ29H11"/>
    <property type="match status" value="1"/>
</dbReference>
<dbReference type="Pfam" id="PF25794">
    <property type="entry name" value="SACS"/>
    <property type="match status" value="1"/>
</dbReference>
<evidence type="ECO:0000313" key="3">
    <source>
        <dbReference type="Proteomes" id="UP001179361"/>
    </source>
</evidence>
<sequence length="1046" mass="117857">MSVIHTIAAQRQKLLDGLDANEGDINLRIFEDFYPDEAHFIYELLQNAEDAGATDASFELFDDACVFQHNGSRHFNERDIRGITGIFNSSKKDNSDKIGKFGVGFKSVFVYTDSPVVYSRDYSFQIVKLVLPKELPAKPGLGDKTRFEFPFNNPKKSASEAFAEVKAGLEQLSETTLLFLNNLRYISWTIGLKKGEIMREEHSAAHVEVLKSVEGEDVHSSHWLRFAEQIDTSQPITGAVDGIEKQKVAVAYELALLSDVKHFDPQLAFSKQFKIVPAVRGKVSVFFPAEKETSGLRFHLHGPFIPELSRASIKNCPENVPLFDQLAALSASSLHAIKKLGLLTGEFLAVLPNNDDQLPERYVNIRKAILAEMRTTPLVPTNTGRYAPAQRLYQARAALKALISGPDLAFVTGRIDEPGWAIGATQRNSNQDRFLASLNIASWDADDLKAFLEARASDEAWDNDEPDPEVVAWLKGKPAEWFQALYAALLRHCEDHGDYGNLDEVLFVKLVSGELGIAKEAYFQASAHDGTDPLPKVDNTVFTVGTKKSQQEDAKRFLEKLGVRVPNETDQIHLLLQARYREESEVPDDDVYLADLKRMISFLEKNPDAYGTFSRYYLFKVDAPEFDWGMAEHVYIDEPFASTGLKCLHELQKDQDKRRWPLNLWYASCGIPLDKIVKFAEKVGCQVSLKEIYVRTSCFKNPQWPYLRTAPGGRQGNSINRDFLLTAEAWSLLGAKRLDTALLFWNVLRKADFLQPSIWRACYQVTEKGGPLYAPSQLICQLQSYAWVPQTDGSFVKPSEASLANLPRGFYVDPNAKWLEAIGFGAAEKKRITENTQRAAQRDELGFKSEEELRRAQEFVKLSEEQQRRILEEIAQRQHEPVELPERAVRNLALRQQRVGDEARKTPEKEAEIRPRAVQVGVAETKIQAKLYLADQYTNGNGEMICQACKDELPFKLLNGAYYFEAVEVVADSRKRFREAFLALCPNHAAAYQYANAQKHSMLELLETANGSEIEVCLGGIETTIYFTQAHLADICACFEADVEEA</sequence>
<evidence type="ECO:0000313" key="2">
    <source>
        <dbReference type="EMBL" id="MCD2514708.1"/>
    </source>
</evidence>
<keyword evidence="3" id="KW-1185">Reference proteome</keyword>
<proteinExistence type="predicted"/>
<comment type="caution">
    <text evidence="2">The sequence shown here is derived from an EMBL/GenBank/DDBJ whole genome shotgun (WGS) entry which is preliminary data.</text>
</comment>
<dbReference type="InterPro" id="IPR058210">
    <property type="entry name" value="SACS/Nov_dom"/>
</dbReference>
<dbReference type="Gene3D" id="3.30.565.10">
    <property type="entry name" value="Histidine kinase-like ATPase, C-terminal domain"/>
    <property type="match status" value="1"/>
</dbReference>